<comment type="caution">
    <text evidence="4">The sequence shown here is derived from an EMBL/GenBank/DDBJ whole genome shotgun (WGS) entry which is preliminary data.</text>
</comment>
<evidence type="ECO:0000256" key="1">
    <source>
        <dbReference type="ARBA" id="ARBA00009013"/>
    </source>
</evidence>
<name>A0A7V5RQB1_CALAY</name>
<dbReference type="Proteomes" id="UP000885771">
    <property type="component" value="Unassembled WGS sequence"/>
</dbReference>
<sequence>MSGFEVRRHDNGDVSILHLKGFLDAHTAPQFEHALQELVSENRVKIVVSMSDLDYISSAGLGVFMGFIEEIREKDGDIKLSSMSEKVFKVFDLLGFPSLYEIFDDESAALAKFNETN</sequence>
<evidence type="ECO:0000313" key="4">
    <source>
        <dbReference type="EMBL" id="HHM02175.1"/>
    </source>
</evidence>
<reference evidence="4" key="1">
    <citation type="journal article" date="2020" name="mSystems">
        <title>Genome- and Community-Level Interaction Insights into Carbon Utilization and Element Cycling Functions of Hydrothermarchaeota in Hydrothermal Sediment.</title>
        <authorList>
            <person name="Zhou Z."/>
            <person name="Liu Y."/>
            <person name="Xu W."/>
            <person name="Pan J."/>
            <person name="Luo Z.H."/>
            <person name="Li M."/>
        </authorList>
    </citation>
    <scope>NUCLEOTIDE SEQUENCE [LARGE SCALE GENOMIC DNA]</scope>
    <source>
        <strain evidence="4">HyVt-460</strain>
    </source>
</reference>
<dbReference type="InterPro" id="IPR036513">
    <property type="entry name" value="STAS_dom_sf"/>
</dbReference>
<protein>
    <recommendedName>
        <fullName evidence="2">Anti-sigma factor antagonist</fullName>
    </recommendedName>
</protein>
<dbReference type="InterPro" id="IPR003658">
    <property type="entry name" value="Anti-sigma_ant"/>
</dbReference>
<dbReference type="CDD" id="cd07043">
    <property type="entry name" value="STAS_anti-anti-sigma_factors"/>
    <property type="match status" value="1"/>
</dbReference>
<evidence type="ECO:0000256" key="2">
    <source>
        <dbReference type="RuleBase" id="RU003749"/>
    </source>
</evidence>
<gene>
    <name evidence="4" type="ORF">ENJ15_04125</name>
</gene>
<dbReference type="AlphaFoldDB" id="A0A7V5RQB1"/>
<dbReference type="EMBL" id="DRLI01000156">
    <property type="protein sequence ID" value="HHM02175.1"/>
    <property type="molecule type" value="Genomic_DNA"/>
</dbReference>
<organism evidence="4">
    <name type="scientific">Caldithrix abyssi</name>
    <dbReference type="NCBI Taxonomy" id="187145"/>
    <lineage>
        <taxon>Bacteria</taxon>
        <taxon>Pseudomonadati</taxon>
        <taxon>Calditrichota</taxon>
        <taxon>Calditrichia</taxon>
        <taxon>Calditrichales</taxon>
        <taxon>Calditrichaceae</taxon>
        <taxon>Caldithrix</taxon>
    </lineage>
</organism>
<dbReference type="GO" id="GO:0043856">
    <property type="term" value="F:anti-sigma factor antagonist activity"/>
    <property type="evidence" value="ECO:0007669"/>
    <property type="project" value="InterPro"/>
</dbReference>
<dbReference type="PROSITE" id="PS50801">
    <property type="entry name" value="STAS"/>
    <property type="match status" value="1"/>
</dbReference>
<feature type="domain" description="STAS" evidence="3">
    <location>
        <begin position="4"/>
        <end position="113"/>
    </location>
</feature>
<evidence type="ECO:0000259" key="3">
    <source>
        <dbReference type="PROSITE" id="PS50801"/>
    </source>
</evidence>
<dbReference type="SUPFAM" id="SSF52091">
    <property type="entry name" value="SpoIIaa-like"/>
    <property type="match status" value="1"/>
</dbReference>
<dbReference type="NCBIfam" id="TIGR00377">
    <property type="entry name" value="ant_ant_sig"/>
    <property type="match status" value="1"/>
</dbReference>
<dbReference type="PANTHER" id="PTHR33495">
    <property type="entry name" value="ANTI-SIGMA FACTOR ANTAGONIST TM_1081-RELATED-RELATED"/>
    <property type="match status" value="1"/>
</dbReference>
<dbReference type="Pfam" id="PF01740">
    <property type="entry name" value="STAS"/>
    <property type="match status" value="1"/>
</dbReference>
<comment type="similarity">
    <text evidence="1 2">Belongs to the anti-sigma-factor antagonist family.</text>
</comment>
<accession>A0A7V5RQB1</accession>
<proteinExistence type="inferred from homology"/>
<dbReference type="Gene3D" id="3.30.750.24">
    <property type="entry name" value="STAS domain"/>
    <property type="match status" value="1"/>
</dbReference>
<dbReference type="InterPro" id="IPR002645">
    <property type="entry name" value="STAS_dom"/>
</dbReference>